<evidence type="ECO:0000313" key="2">
    <source>
        <dbReference type="EMBL" id="ACL54787.1"/>
    </source>
</evidence>
<dbReference type="EMBL" id="BT056180">
    <property type="protein sequence ID" value="ACL54787.1"/>
    <property type="molecule type" value="mRNA"/>
</dbReference>
<organism evidence="2">
    <name type="scientific">Zea mays</name>
    <name type="common">Maize</name>
    <dbReference type="NCBI Taxonomy" id="4577"/>
    <lineage>
        <taxon>Eukaryota</taxon>
        <taxon>Viridiplantae</taxon>
        <taxon>Streptophyta</taxon>
        <taxon>Embryophyta</taxon>
        <taxon>Tracheophyta</taxon>
        <taxon>Spermatophyta</taxon>
        <taxon>Magnoliopsida</taxon>
        <taxon>Liliopsida</taxon>
        <taxon>Poales</taxon>
        <taxon>Poaceae</taxon>
        <taxon>PACMAD clade</taxon>
        <taxon>Panicoideae</taxon>
        <taxon>Andropogonodae</taxon>
        <taxon>Andropogoneae</taxon>
        <taxon>Tripsacinae</taxon>
        <taxon>Zea</taxon>
    </lineage>
</organism>
<dbReference type="AlphaFoldDB" id="B8A3N8"/>
<reference evidence="2" key="2">
    <citation type="submission" date="2012-06" db="EMBL/GenBank/DDBJ databases">
        <authorList>
            <person name="Yu Y."/>
            <person name="Currie J."/>
            <person name="Lomeli R."/>
            <person name="Angelova A."/>
            <person name="Collura K."/>
            <person name="Wissotski M."/>
            <person name="Campos D."/>
            <person name="Kudrna D."/>
            <person name="Golser W."/>
            <person name="Ashely E."/>
            <person name="Descour A."/>
            <person name="Fernandes J."/>
            <person name="Soderlund C."/>
            <person name="Walbot V."/>
        </authorList>
    </citation>
    <scope>NUCLEOTIDE SEQUENCE</scope>
    <source>
        <strain evidence="2">B73</strain>
    </source>
</reference>
<evidence type="ECO:0000256" key="1">
    <source>
        <dbReference type="SAM" id="MobiDB-lite"/>
    </source>
</evidence>
<name>B8A3N8_MAIZE</name>
<reference evidence="2" key="1">
    <citation type="journal article" date="2009" name="PLoS Genet.">
        <title>Sequencing, mapping, and analysis of 27,455 maize full-length cDNAs.</title>
        <authorList>
            <person name="Soderlund C."/>
            <person name="Descour A."/>
            <person name="Kudrna D."/>
            <person name="Bomhoff M."/>
            <person name="Boyd L."/>
            <person name="Currie J."/>
            <person name="Angelova A."/>
            <person name="Collura K."/>
            <person name="Wissotski M."/>
            <person name="Ashley E."/>
            <person name="Morrow D."/>
            <person name="Fernandes J."/>
            <person name="Walbot V."/>
            <person name="Yu Y."/>
        </authorList>
    </citation>
    <scope>NUCLEOTIDE SEQUENCE</scope>
    <source>
        <strain evidence="2">B73</strain>
    </source>
</reference>
<feature type="region of interest" description="Disordered" evidence="1">
    <location>
        <begin position="157"/>
        <end position="179"/>
    </location>
</feature>
<protein>
    <submittedName>
        <fullName evidence="2">Uncharacterized protein</fullName>
    </submittedName>
</protein>
<sequence>MMVLCHGSDRCCSRLSKGPLPVTLCWIRKARNASMASLPAELITSEKDRKWPTTTGGGEMRWCNAMQLTVGELLLLGLERGREVERVEDAAGVAALVRRQAVALEDGVLVDAAGVLDVLPPPDLHVVKQDELDHEQRRRRREVLRLAGVVPLRRVDQPGLGQHLRDQHPGHAQHRPPPVHQLRLHVPPQVLRVLRQAQRVEAIVTRQAAVEVGGGGKAREPLALGLRLEAPPRRRRGSSAAEAARVAKEGRRRRRAQGCDRGAGGDGRHASS</sequence>
<accession>B8A3N8</accession>
<proteinExistence type="evidence at transcript level"/>
<feature type="region of interest" description="Disordered" evidence="1">
    <location>
        <begin position="223"/>
        <end position="272"/>
    </location>
</feature>